<dbReference type="InterPro" id="IPR050597">
    <property type="entry name" value="Cytochrome_c_Oxidase_Subunit"/>
</dbReference>
<name>A0A1X6YVU5_9RHOB</name>
<dbReference type="GO" id="GO:0020037">
    <property type="term" value="F:heme binding"/>
    <property type="evidence" value="ECO:0007669"/>
    <property type="project" value="InterPro"/>
</dbReference>
<dbReference type="Gene3D" id="1.10.760.10">
    <property type="entry name" value="Cytochrome c-like domain"/>
    <property type="match status" value="1"/>
</dbReference>
<evidence type="ECO:0000256" key="7">
    <source>
        <dbReference type="SAM" id="SignalP"/>
    </source>
</evidence>
<dbReference type="AlphaFoldDB" id="A0A1X6YVU5"/>
<keyword evidence="3 6" id="KW-0479">Metal-binding</keyword>
<dbReference type="OrthoDB" id="9773456at2"/>
<dbReference type="SUPFAM" id="SSF46626">
    <property type="entry name" value="Cytochrome c"/>
    <property type="match status" value="1"/>
</dbReference>
<dbReference type="Proteomes" id="UP000193570">
    <property type="component" value="Unassembled WGS sequence"/>
</dbReference>
<protein>
    <submittedName>
        <fullName evidence="9">Cytochrome c-553</fullName>
    </submittedName>
</protein>
<evidence type="ECO:0000313" key="9">
    <source>
        <dbReference type="EMBL" id="SLN32617.1"/>
    </source>
</evidence>
<dbReference type="PROSITE" id="PS51007">
    <property type="entry name" value="CYTC"/>
    <property type="match status" value="1"/>
</dbReference>
<dbReference type="GO" id="GO:0046872">
    <property type="term" value="F:metal ion binding"/>
    <property type="evidence" value="ECO:0007669"/>
    <property type="project" value="UniProtKB-KW"/>
</dbReference>
<accession>A0A1X6YVU5</accession>
<dbReference type="GO" id="GO:0009055">
    <property type="term" value="F:electron transfer activity"/>
    <property type="evidence" value="ECO:0007669"/>
    <property type="project" value="InterPro"/>
</dbReference>
<evidence type="ECO:0000256" key="3">
    <source>
        <dbReference type="ARBA" id="ARBA00022723"/>
    </source>
</evidence>
<reference evidence="9 10" key="1">
    <citation type="submission" date="2017-03" db="EMBL/GenBank/DDBJ databases">
        <authorList>
            <person name="Afonso C.L."/>
            <person name="Miller P.J."/>
            <person name="Scott M.A."/>
            <person name="Spackman E."/>
            <person name="Goraichik I."/>
            <person name="Dimitrov K.M."/>
            <person name="Suarez D.L."/>
            <person name="Swayne D.E."/>
        </authorList>
    </citation>
    <scope>NUCLEOTIDE SEQUENCE [LARGE SCALE GENOMIC DNA]</scope>
    <source>
        <strain evidence="9 10">CECT 8625</strain>
    </source>
</reference>
<evidence type="ECO:0000256" key="1">
    <source>
        <dbReference type="ARBA" id="ARBA00022448"/>
    </source>
</evidence>
<keyword evidence="10" id="KW-1185">Reference proteome</keyword>
<dbReference type="EMBL" id="FWFK01000002">
    <property type="protein sequence ID" value="SLN32617.1"/>
    <property type="molecule type" value="Genomic_DNA"/>
</dbReference>
<proteinExistence type="predicted"/>
<feature type="domain" description="Cytochrome c" evidence="8">
    <location>
        <begin position="38"/>
        <end position="113"/>
    </location>
</feature>
<dbReference type="PANTHER" id="PTHR33751">
    <property type="entry name" value="CBB3-TYPE CYTOCHROME C OXIDASE SUBUNIT FIXP"/>
    <property type="match status" value="1"/>
</dbReference>
<feature type="signal peptide" evidence="7">
    <location>
        <begin position="1"/>
        <end position="21"/>
    </location>
</feature>
<evidence type="ECO:0000256" key="4">
    <source>
        <dbReference type="ARBA" id="ARBA00022982"/>
    </source>
</evidence>
<keyword evidence="4" id="KW-0249">Electron transport</keyword>
<keyword evidence="1" id="KW-0813">Transport</keyword>
<evidence type="ECO:0000256" key="5">
    <source>
        <dbReference type="ARBA" id="ARBA00023004"/>
    </source>
</evidence>
<sequence length="113" mass="12122">MIQRALFPASAALALAGAAHAANDLTHPEVAQIMAIEADSDYGAYLASECTACHAPNPEGGIPQIHMLPESYIVGALVDYRIGEREHQVMEQIAKRLGEEEIAALAKYFSEAE</sequence>
<evidence type="ECO:0000256" key="2">
    <source>
        <dbReference type="ARBA" id="ARBA00022617"/>
    </source>
</evidence>
<dbReference type="PANTHER" id="PTHR33751:SF9">
    <property type="entry name" value="CYTOCHROME C4"/>
    <property type="match status" value="1"/>
</dbReference>
<keyword evidence="7" id="KW-0732">Signal</keyword>
<keyword evidence="5 6" id="KW-0408">Iron</keyword>
<dbReference type="InterPro" id="IPR009056">
    <property type="entry name" value="Cyt_c-like_dom"/>
</dbReference>
<organism evidence="9 10">
    <name type="scientific">Roseivivax jejudonensis</name>
    <dbReference type="NCBI Taxonomy" id="1529041"/>
    <lineage>
        <taxon>Bacteria</taxon>
        <taxon>Pseudomonadati</taxon>
        <taxon>Pseudomonadota</taxon>
        <taxon>Alphaproteobacteria</taxon>
        <taxon>Rhodobacterales</taxon>
        <taxon>Roseobacteraceae</taxon>
        <taxon>Roseivivax</taxon>
    </lineage>
</organism>
<evidence type="ECO:0000313" key="10">
    <source>
        <dbReference type="Proteomes" id="UP000193570"/>
    </source>
</evidence>
<evidence type="ECO:0000259" key="8">
    <source>
        <dbReference type="PROSITE" id="PS51007"/>
    </source>
</evidence>
<keyword evidence="2 6" id="KW-0349">Heme</keyword>
<gene>
    <name evidence="9" type="ORF">ROJ8625_01512</name>
</gene>
<dbReference type="RefSeq" id="WP_085791231.1">
    <property type="nucleotide sequence ID" value="NZ_FWFK01000002.1"/>
</dbReference>
<evidence type="ECO:0000256" key="6">
    <source>
        <dbReference type="PROSITE-ProRule" id="PRU00433"/>
    </source>
</evidence>
<feature type="chain" id="PRO_5013390085" evidence="7">
    <location>
        <begin position="22"/>
        <end position="113"/>
    </location>
</feature>
<dbReference type="InterPro" id="IPR036909">
    <property type="entry name" value="Cyt_c-like_dom_sf"/>
</dbReference>